<comment type="caution">
    <text evidence="1">The sequence shown here is derived from an EMBL/GenBank/DDBJ whole genome shotgun (WGS) entry which is preliminary data.</text>
</comment>
<name>A0ACB8C6L4_DERSI</name>
<sequence>MAVVRAVIVNSVLACACVGVLAQFNWHVRDNFDDIRTRIDKVRGENCRVVDVNELFLPNETVTHVPNIQRLNIDPVFPNRTNLLHIHNMAISRAFFFSFILQKAADNDEPGFMYYFMSVISDVAANRFINSSAIYYAPNMSFTPSYKGFFNKTMPLFAPRAFRADDFNDPYHLEGTSTLNTIDAVDLGAIPMDTPSRNYSSDQYRINEWYHHWLPDLTKRQDSKTTYTIQITHFNGTNETFVWHGPPDPSDNPGPVKWSRPYFDCERSNKWVYGATSPIPDIYPRHTQWRHIEIPKYVAVAVLELDFERLDINQCPIGSGNPRPNYFAGTSRCKNDTTECEPVHGYGFRRGGYQCRCRPGYRRPRIVRNPYHGELIERATEHDYRTGFNCEKIGYLMVQTQNLLRIAEEDRLRFIGMQANHMAILNISSGGNKDPHLVFTLMKAVTSTEFLAVSCCAFRRADSPFTAMALTAPSSSDELPSADVAFDDLRAAGVSIPAGIAFEGFADADKDLELCAELTDDEIIRQVTEDSEDSDTENEEPAPTQPTSSELTRALMTRHQVYSRQPDVTEIEADMIAGKRIRDGIQLLPKSGGNAPSCCVYRWHLENEARSAVRLANFLSGFLQTVDPKDLFAEFRVPDRSLTQDQIIGEAMSLVAGNQRILGCGVYFDRKQFPGRPLYAPYAYRRHRNERRFYVDDMARFRGAAYLHEGFFSQLKTRWAANLDDLVTYTTKIRIRYNSTGHNPINYDHYPLQYHAAEVEHGYWTDPYFDCGGLHTDWVMVYASPFFGWDSLHDRIEFKGVVAVTVMLSELDINQCPDYNPYSEENIFQDTHKCDRRSSRCVPILGRGFDSGGYKCECLQGFEYPYNDPITYFDGQIVEAEFEKVVEDNPSKYDTLKCRIAGASTVLSSAVLIAVSVAMLRTLSVV</sequence>
<accession>A0ACB8C6L4</accession>
<keyword evidence="2" id="KW-1185">Reference proteome</keyword>
<dbReference type="Proteomes" id="UP000821865">
    <property type="component" value="Chromosome 8"/>
</dbReference>
<protein>
    <submittedName>
        <fullName evidence="1">Uncharacterized protein</fullName>
    </submittedName>
</protein>
<proteinExistence type="predicted"/>
<evidence type="ECO:0000313" key="2">
    <source>
        <dbReference type="Proteomes" id="UP000821865"/>
    </source>
</evidence>
<evidence type="ECO:0000313" key="1">
    <source>
        <dbReference type="EMBL" id="KAH7936529.1"/>
    </source>
</evidence>
<gene>
    <name evidence="1" type="ORF">HPB49_000604</name>
</gene>
<dbReference type="EMBL" id="CM023477">
    <property type="protein sequence ID" value="KAH7936529.1"/>
    <property type="molecule type" value="Genomic_DNA"/>
</dbReference>
<organism evidence="1 2">
    <name type="scientific">Dermacentor silvarum</name>
    <name type="common">Tick</name>
    <dbReference type="NCBI Taxonomy" id="543639"/>
    <lineage>
        <taxon>Eukaryota</taxon>
        <taxon>Metazoa</taxon>
        <taxon>Ecdysozoa</taxon>
        <taxon>Arthropoda</taxon>
        <taxon>Chelicerata</taxon>
        <taxon>Arachnida</taxon>
        <taxon>Acari</taxon>
        <taxon>Parasitiformes</taxon>
        <taxon>Ixodida</taxon>
        <taxon>Ixodoidea</taxon>
        <taxon>Ixodidae</taxon>
        <taxon>Rhipicephalinae</taxon>
        <taxon>Dermacentor</taxon>
    </lineage>
</organism>
<reference evidence="1" key="1">
    <citation type="submission" date="2020-05" db="EMBL/GenBank/DDBJ databases">
        <title>Large-scale comparative analyses of tick genomes elucidate their genetic diversity and vector capacities.</title>
        <authorList>
            <person name="Jia N."/>
            <person name="Wang J."/>
            <person name="Shi W."/>
            <person name="Du L."/>
            <person name="Sun Y."/>
            <person name="Zhan W."/>
            <person name="Jiang J."/>
            <person name="Wang Q."/>
            <person name="Zhang B."/>
            <person name="Ji P."/>
            <person name="Sakyi L.B."/>
            <person name="Cui X."/>
            <person name="Yuan T."/>
            <person name="Jiang B."/>
            <person name="Yang W."/>
            <person name="Lam T.T.-Y."/>
            <person name="Chang Q."/>
            <person name="Ding S."/>
            <person name="Wang X."/>
            <person name="Zhu J."/>
            <person name="Ruan X."/>
            <person name="Zhao L."/>
            <person name="Wei J."/>
            <person name="Que T."/>
            <person name="Du C."/>
            <person name="Cheng J."/>
            <person name="Dai P."/>
            <person name="Han X."/>
            <person name="Huang E."/>
            <person name="Gao Y."/>
            <person name="Liu J."/>
            <person name="Shao H."/>
            <person name="Ye R."/>
            <person name="Li L."/>
            <person name="Wei W."/>
            <person name="Wang X."/>
            <person name="Wang C."/>
            <person name="Yang T."/>
            <person name="Huo Q."/>
            <person name="Li W."/>
            <person name="Guo W."/>
            <person name="Chen H."/>
            <person name="Zhou L."/>
            <person name="Ni X."/>
            <person name="Tian J."/>
            <person name="Zhou Y."/>
            <person name="Sheng Y."/>
            <person name="Liu T."/>
            <person name="Pan Y."/>
            <person name="Xia L."/>
            <person name="Li J."/>
            <person name="Zhao F."/>
            <person name="Cao W."/>
        </authorList>
    </citation>
    <scope>NUCLEOTIDE SEQUENCE</scope>
    <source>
        <strain evidence="1">Dsil-2018</strain>
    </source>
</reference>